<gene>
    <name evidence="8" type="ORF">C1I95_16430</name>
</gene>
<dbReference type="InterPro" id="IPR007627">
    <property type="entry name" value="RNA_pol_sigma70_r2"/>
</dbReference>
<feature type="domain" description="RNA polymerase sigma-70 region 2" evidence="6">
    <location>
        <begin position="16"/>
        <end position="77"/>
    </location>
</feature>
<dbReference type="SUPFAM" id="SSF88659">
    <property type="entry name" value="Sigma3 and sigma4 domains of RNA polymerase sigma factors"/>
    <property type="match status" value="1"/>
</dbReference>
<dbReference type="Proteomes" id="UP000248924">
    <property type="component" value="Unassembled WGS sequence"/>
</dbReference>
<comment type="caution">
    <text evidence="8">The sequence shown here is derived from an EMBL/GenBank/DDBJ whole genome shotgun (WGS) entry which is preliminary data.</text>
</comment>
<dbReference type="InterPro" id="IPR013325">
    <property type="entry name" value="RNA_pol_sigma_r2"/>
</dbReference>
<dbReference type="NCBIfam" id="TIGR02983">
    <property type="entry name" value="SigE-fam_strep"/>
    <property type="match status" value="1"/>
</dbReference>
<keyword evidence="5" id="KW-0804">Transcription</keyword>
<feature type="domain" description="RNA polymerase sigma factor 70 region 4 type 2" evidence="7">
    <location>
        <begin position="106"/>
        <end position="158"/>
    </location>
</feature>
<comment type="similarity">
    <text evidence="1">Belongs to the sigma-70 factor family. ECF subfamily.</text>
</comment>
<keyword evidence="9" id="KW-1185">Reference proteome</keyword>
<evidence type="ECO:0000256" key="2">
    <source>
        <dbReference type="ARBA" id="ARBA00023015"/>
    </source>
</evidence>
<dbReference type="PANTHER" id="PTHR43133">
    <property type="entry name" value="RNA POLYMERASE ECF-TYPE SIGMA FACTO"/>
    <property type="match status" value="1"/>
</dbReference>
<reference evidence="8 9" key="1">
    <citation type="submission" date="2018-01" db="EMBL/GenBank/DDBJ databases">
        <title>Draft genome sequence of Jishengella sp. NA12.</title>
        <authorList>
            <person name="Sahin N."/>
            <person name="Ay H."/>
            <person name="Saygin H."/>
        </authorList>
    </citation>
    <scope>NUCLEOTIDE SEQUENCE [LARGE SCALE GENOMIC DNA]</scope>
    <source>
        <strain evidence="8 9">NA12</strain>
    </source>
</reference>
<keyword evidence="2" id="KW-0805">Transcription regulation</keyword>
<organism evidence="8 9">
    <name type="scientific">Micromonospora craterilacus</name>
    <dbReference type="NCBI Taxonomy" id="1655439"/>
    <lineage>
        <taxon>Bacteria</taxon>
        <taxon>Bacillati</taxon>
        <taxon>Actinomycetota</taxon>
        <taxon>Actinomycetes</taxon>
        <taxon>Micromonosporales</taxon>
        <taxon>Micromonosporaceae</taxon>
        <taxon>Micromonospora</taxon>
    </lineage>
</organism>
<dbReference type="PANTHER" id="PTHR43133:SF50">
    <property type="entry name" value="ECF RNA POLYMERASE SIGMA FACTOR SIGM"/>
    <property type="match status" value="1"/>
</dbReference>
<dbReference type="Gene3D" id="1.10.1740.10">
    <property type="match status" value="1"/>
</dbReference>
<evidence type="ECO:0000256" key="1">
    <source>
        <dbReference type="ARBA" id="ARBA00010641"/>
    </source>
</evidence>
<dbReference type="InterPro" id="IPR013324">
    <property type="entry name" value="RNA_pol_sigma_r3/r4-like"/>
</dbReference>
<evidence type="ECO:0000259" key="6">
    <source>
        <dbReference type="Pfam" id="PF04542"/>
    </source>
</evidence>
<evidence type="ECO:0000256" key="3">
    <source>
        <dbReference type="ARBA" id="ARBA00023082"/>
    </source>
</evidence>
<dbReference type="GO" id="GO:0006352">
    <property type="term" value="P:DNA-templated transcription initiation"/>
    <property type="evidence" value="ECO:0007669"/>
    <property type="project" value="InterPro"/>
</dbReference>
<evidence type="ECO:0000256" key="4">
    <source>
        <dbReference type="ARBA" id="ARBA00023125"/>
    </source>
</evidence>
<protein>
    <submittedName>
        <fullName evidence="8">SigE family RNA polymerase sigma factor</fullName>
    </submittedName>
</protein>
<dbReference type="SUPFAM" id="SSF88946">
    <property type="entry name" value="Sigma2 domain of RNA polymerase sigma factors"/>
    <property type="match status" value="1"/>
</dbReference>
<dbReference type="GO" id="GO:0016987">
    <property type="term" value="F:sigma factor activity"/>
    <property type="evidence" value="ECO:0007669"/>
    <property type="project" value="UniProtKB-KW"/>
</dbReference>
<proteinExistence type="inferred from homology"/>
<evidence type="ECO:0000256" key="5">
    <source>
        <dbReference type="ARBA" id="ARBA00023163"/>
    </source>
</evidence>
<dbReference type="Pfam" id="PF08281">
    <property type="entry name" value="Sigma70_r4_2"/>
    <property type="match status" value="1"/>
</dbReference>
<dbReference type="Pfam" id="PF04542">
    <property type="entry name" value="Sigma70_r2"/>
    <property type="match status" value="1"/>
</dbReference>
<dbReference type="NCBIfam" id="TIGR02937">
    <property type="entry name" value="sigma70-ECF"/>
    <property type="match status" value="1"/>
</dbReference>
<dbReference type="EMBL" id="POTY01000095">
    <property type="protein sequence ID" value="PZG16988.1"/>
    <property type="molecule type" value="Genomic_DNA"/>
</dbReference>
<dbReference type="Gene3D" id="1.10.10.10">
    <property type="entry name" value="Winged helix-like DNA-binding domain superfamily/Winged helix DNA-binding domain"/>
    <property type="match status" value="1"/>
</dbReference>
<dbReference type="InterPro" id="IPR013249">
    <property type="entry name" value="RNA_pol_sigma70_r4_t2"/>
</dbReference>
<accession>A0A2W2EWZ5</accession>
<evidence type="ECO:0000259" key="7">
    <source>
        <dbReference type="Pfam" id="PF08281"/>
    </source>
</evidence>
<sequence length="172" mass="19455">MDGAAEREFREYVAARQGALFRTAILLTGHRQDAEDLLQTALAKLATRWTSLQGSGSPDAYLRKILYHQQVSLWRRMRHRRERAYAELPEPVAQVADPAGNTELRVALAEALRGLTPRQRAVIVLRYYEDLPEAEIAAILSCSVGTVRSQTHRTLARLRVSCPELSLTMEMR</sequence>
<dbReference type="InterPro" id="IPR014325">
    <property type="entry name" value="RNA_pol_sigma-E_actinobac"/>
</dbReference>
<keyword evidence="3" id="KW-0731">Sigma factor</keyword>
<dbReference type="CDD" id="cd06171">
    <property type="entry name" value="Sigma70_r4"/>
    <property type="match status" value="1"/>
</dbReference>
<dbReference type="InterPro" id="IPR039425">
    <property type="entry name" value="RNA_pol_sigma-70-like"/>
</dbReference>
<dbReference type="InterPro" id="IPR036388">
    <property type="entry name" value="WH-like_DNA-bd_sf"/>
</dbReference>
<dbReference type="OrthoDB" id="3692620at2"/>
<dbReference type="RefSeq" id="WP_111214716.1">
    <property type="nucleotide sequence ID" value="NZ_POTY01000095.1"/>
</dbReference>
<keyword evidence="4" id="KW-0238">DNA-binding</keyword>
<evidence type="ECO:0000313" key="9">
    <source>
        <dbReference type="Proteomes" id="UP000248924"/>
    </source>
</evidence>
<name>A0A2W2EWZ5_9ACTN</name>
<dbReference type="GO" id="GO:0003677">
    <property type="term" value="F:DNA binding"/>
    <property type="evidence" value="ECO:0007669"/>
    <property type="project" value="UniProtKB-KW"/>
</dbReference>
<evidence type="ECO:0000313" key="8">
    <source>
        <dbReference type="EMBL" id="PZG16988.1"/>
    </source>
</evidence>
<dbReference type="AlphaFoldDB" id="A0A2W2EWZ5"/>
<dbReference type="InterPro" id="IPR014284">
    <property type="entry name" value="RNA_pol_sigma-70_dom"/>
</dbReference>